<keyword evidence="4" id="KW-1185">Reference proteome</keyword>
<dbReference type="OrthoDB" id="6358394at2759"/>
<feature type="compositionally biased region" description="Polar residues" evidence="2">
    <location>
        <begin position="119"/>
        <end position="132"/>
    </location>
</feature>
<sequence>MSVCAETQRLISVSLGKIAQSRGQRGGINLHKNLLVATVLHKARTAYMMESYNYQQNLHRQKLLEQYQLQQQQHQQHQHHLQQLQQQQQQQQNLHSLGQKPDSSPLGESNKGEVCPLTRDSNLGHTTTTPKTVEQIRSDVSSFGGPSHMPYEHTTGQECKVEMVRDKENSPPAVENLTVLTENVPSSHLPASHDSHLVAATQLSQEVQMASSEQSACNKQYVPSTNTTCSVLKRKRDNPPTSSHESSTNKIAKLGNDNHSSANINYSADSHSSSNNTYSADSNSSSNNTYSADNHSSLNNTCPADNHSSSNNTYPANNHSSSNNTYSADSHSSSNNTYSADNHSSSNSYYSADNHSSSNSYYSADNPHESHSQTEMSHSPEHHQISNLVSIFNTGFSGLCVSPNSDLHATGYQSDFVDISISLTRNISIKAG</sequence>
<dbReference type="EMBL" id="CAJHNH020000775">
    <property type="protein sequence ID" value="CAG5119757.1"/>
    <property type="molecule type" value="Genomic_DNA"/>
</dbReference>
<evidence type="ECO:0000313" key="4">
    <source>
        <dbReference type="Proteomes" id="UP000678393"/>
    </source>
</evidence>
<feature type="region of interest" description="Disordered" evidence="2">
    <location>
        <begin position="228"/>
        <end position="382"/>
    </location>
</feature>
<comment type="similarity">
    <text evidence="1">Belongs to the IER family.</text>
</comment>
<dbReference type="AlphaFoldDB" id="A0A8S3YR72"/>
<dbReference type="InterPro" id="IPR008653">
    <property type="entry name" value="IER"/>
</dbReference>
<dbReference type="Pfam" id="PF05760">
    <property type="entry name" value="IER"/>
    <property type="match status" value="1"/>
</dbReference>
<evidence type="ECO:0000313" key="3">
    <source>
        <dbReference type="EMBL" id="CAG5119757.1"/>
    </source>
</evidence>
<comment type="caution">
    <text evidence="3">The sequence shown here is derived from an EMBL/GenBank/DDBJ whole genome shotgun (WGS) entry which is preliminary data.</text>
</comment>
<feature type="region of interest" description="Disordered" evidence="2">
    <location>
        <begin position="74"/>
        <end position="134"/>
    </location>
</feature>
<proteinExistence type="inferred from homology"/>
<name>A0A8S3YR72_9EUPU</name>
<accession>A0A8S3YR72</accession>
<dbReference type="Proteomes" id="UP000678393">
    <property type="component" value="Unassembled WGS sequence"/>
</dbReference>
<feature type="compositionally biased region" description="Basic and acidic residues" evidence="2">
    <location>
        <begin position="366"/>
        <end position="382"/>
    </location>
</feature>
<dbReference type="PANTHER" id="PTHR15895">
    <property type="entry name" value="IMMEDIATE EARLY RESPONSE GENE"/>
    <property type="match status" value="1"/>
</dbReference>
<gene>
    <name evidence="3" type="ORF">CUNI_LOCUS5315</name>
</gene>
<protein>
    <submittedName>
        <fullName evidence="3">Uncharacterized protein</fullName>
    </submittedName>
</protein>
<feature type="compositionally biased region" description="Low complexity" evidence="2">
    <location>
        <begin position="74"/>
        <end position="99"/>
    </location>
</feature>
<evidence type="ECO:0000256" key="2">
    <source>
        <dbReference type="SAM" id="MobiDB-lite"/>
    </source>
</evidence>
<evidence type="ECO:0000256" key="1">
    <source>
        <dbReference type="ARBA" id="ARBA00006186"/>
    </source>
</evidence>
<reference evidence="3" key="1">
    <citation type="submission" date="2021-04" db="EMBL/GenBank/DDBJ databases">
        <authorList>
            <consortium name="Molecular Ecology Group"/>
        </authorList>
    </citation>
    <scope>NUCLEOTIDE SEQUENCE</scope>
</reference>
<feature type="compositionally biased region" description="Polar residues" evidence="2">
    <location>
        <begin position="257"/>
        <end position="363"/>
    </location>
</feature>
<organism evidence="3 4">
    <name type="scientific">Candidula unifasciata</name>
    <dbReference type="NCBI Taxonomy" id="100452"/>
    <lineage>
        <taxon>Eukaryota</taxon>
        <taxon>Metazoa</taxon>
        <taxon>Spiralia</taxon>
        <taxon>Lophotrochozoa</taxon>
        <taxon>Mollusca</taxon>
        <taxon>Gastropoda</taxon>
        <taxon>Heterobranchia</taxon>
        <taxon>Euthyneura</taxon>
        <taxon>Panpulmonata</taxon>
        <taxon>Eupulmonata</taxon>
        <taxon>Stylommatophora</taxon>
        <taxon>Helicina</taxon>
        <taxon>Helicoidea</taxon>
        <taxon>Geomitridae</taxon>
        <taxon>Candidula</taxon>
    </lineage>
</organism>
<feature type="compositionally biased region" description="Polar residues" evidence="2">
    <location>
        <begin position="239"/>
        <end position="250"/>
    </location>
</feature>